<keyword evidence="1" id="KW-1133">Transmembrane helix</keyword>
<keyword evidence="1" id="KW-0812">Transmembrane</keyword>
<organism evidence="2 3">
    <name type="scientific">Sphingomonas populi</name>
    <dbReference type="NCBI Taxonomy" id="2484750"/>
    <lineage>
        <taxon>Bacteria</taxon>
        <taxon>Pseudomonadati</taxon>
        <taxon>Pseudomonadota</taxon>
        <taxon>Alphaproteobacteria</taxon>
        <taxon>Sphingomonadales</taxon>
        <taxon>Sphingomonadaceae</taxon>
        <taxon>Sphingomonas</taxon>
    </lineage>
</organism>
<keyword evidence="3" id="KW-1185">Reference proteome</keyword>
<dbReference type="Proteomes" id="UP000292085">
    <property type="component" value="Unassembled WGS sequence"/>
</dbReference>
<evidence type="ECO:0000313" key="3">
    <source>
        <dbReference type="Proteomes" id="UP000292085"/>
    </source>
</evidence>
<sequence length="248" mass="27100">MSADAPKPTPRPKALRLLTWGFSALGVVAAIAMIFLAVTFAGFMAKIPNRAQPQLKTAKNTETYRVEDMKDVRGTEWLAIEIGTTDGSSAGFSSGTRHAADQRNLVLLDRRSGNSRRILMDNSRHIDRTAFFPASSTDDAEADIGDDDTSVVDAVANTPTDKRPPPPPFAYYLLAVKQAHGDGQDLLVGTLASGQQTFVMKGVDRIERMWMLTPTRLALILSERGPLFYRVVDIPALKVVTSRQIEIG</sequence>
<dbReference type="EMBL" id="SGIS01000005">
    <property type="protein sequence ID" value="RZF65697.1"/>
    <property type="molecule type" value="Genomic_DNA"/>
</dbReference>
<dbReference type="RefSeq" id="WP_130155628.1">
    <property type="nucleotide sequence ID" value="NZ_SGIS01000005.1"/>
</dbReference>
<evidence type="ECO:0000256" key="1">
    <source>
        <dbReference type="SAM" id="Phobius"/>
    </source>
</evidence>
<reference evidence="2 3" key="1">
    <citation type="submission" date="2019-02" db="EMBL/GenBank/DDBJ databases">
        <authorList>
            <person name="Li Y."/>
        </authorList>
    </citation>
    <scope>NUCLEOTIDE SEQUENCE [LARGE SCALE GENOMIC DNA]</scope>
    <source>
        <strain evidence="2 3">3-7</strain>
    </source>
</reference>
<gene>
    <name evidence="2" type="ORF">EWE75_05245</name>
</gene>
<feature type="transmembrane region" description="Helical" evidence="1">
    <location>
        <begin position="20"/>
        <end position="45"/>
    </location>
</feature>
<dbReference type="AlphaFoldDB" id="A0A4Q6Y7X1"/>
<evidence type="ECO:0000313" key="2">
    <source>
        <dbReference type="EMBL" id="RZF65697.1"/>
    </source>
</evidence>
<protein>
    <submittedName>
        <fullName evidence="2">Uncharacterized protein</fullName>
    </submittedName>
</protein>
<dbReference type="OrthoDB" id="9843538at2"/>
<keyword evidence="1" id="KW-0472">Membrane</keyword>
<accession>A0A4Q6Y7X1</accession>
<proteinExistence type="predicted"/>
<name>A0A4Q6Y7X1_9SPHN</name>
<comment type="caution">
    <text evidence="2">The sequence shown here is derived from an EMBL/GenBank/DDBJ whole genome shotgun (WGS) entry which is preliminary data.</text>
</comment>